<keyword evidence="3" id="KW-1185">Reference proteome</keyword>
<feature type="transmembrane region" description="Helical" evidence="1">
    <location>
        <begin position="6"/>
        <end position="24"/>
    </location>
</feature>
<dbReference type="Proteomes" id="UP001224997">
    <property type="component" value="Unassembled WGS sequence"/>
</dbReference>
<evidence type="ECO:0000256" key="1">
    <source>
        <dbReference type="SAM" id="Phobius"/>
    </source>
</evidence>
<gene>
    <name evidence="2" type="ORF">Q5Y72_00350</name>
</gene>
<feature type="transmembrane region" description="Helical" evidence="1">
    <location>
        <begin position="62"/>
        <end position="83"/>
    </location>
</feature>
<proteinExistence type="predicted"/>
<feature type="transmembrane region" description="Helical" evidence="1">
    <location>
        <begin position="95"/>
        <end position="114"/>
    </location>
</feature>
<comment type="caution">
    <text evidence="2">The sequence shown here is derived from an EMBL/GenBank/DDBJ whole genome shotgun (WGS) entry which is preliminary data.</text>
</comment>
<name>A0ABT9J6X2_9RHOB</name>
<feature type="transmembrane region" description="Helical" evidence="1">
    <location>
        <begin position="31"/>
        <end position="50"/>
    </location>
</feature>
<evidence type="ECO:0000313" key="2">
    <source>
        <dbReference type="EMBL" id="MDP5305548.1"/>
    </source>
</evidence>
<organism evidence="2 3">
    <name type="scientific">Paracoccus spongiarum</name>
    <dbReference type="NCBI Taxonomy" id="3064387"/>
    <lineage>
        <taxon>Bacteria</taxon>
        <taxon>Pseudomonadati</taxon>
        <taxon>Pseudomonadota</taxon>
        <taxon>Alphaproteobacteria</taxon>
        <taxon>Rhodobacterales</taxon>
        <taxon>Paracoccaceae</taxon>
        <taxon>Paracoccus</taxon>
    </lineage>
</organism>
<keyword evidence="1" id="KW-0812">Transmembrane</keyword>
<keyword evidence="1" id="KW-0472">Membrane</keyword>
<keyword evidence="1" id="KW-1133">Transmembrane helix</keyword>
<dbReference type="EMBL" id="JAVAMQ010000001">
    <property type="protein sequence ID" value="MDP5305548.1"/>
    <property type="molecule type" value="Genomic_DNA"/>
</dbReference>
<evidence type="ECO:0000313" key="3">
    <source>
        <dbReference type="Proteomes" id="UP001224997"/>
    </source>
</evidence>
<accession>A0ABT9J6X2</accession>
<protein>
    <submittedName>
        <fullName evidence="2">Uncharacterized protein</fullName>
    </submittedName>
</protein>
<sequence length="115" mass="11484">MQPWLIAAAAALGAGLIAFLSAALRLRWPVAVLSLLLAAIATQLFLAARGNGAYHDLAALRAQMFTTVPALAGIAAGLALAAARGIAPIRRDLPGAAVVLGLLVALAAVVSGLLL</sequence>
<dbReference type="RefSeq" id="WP_305961483.1">
    <property type="nucleotide sequence ID" value="NZ_JAVAMQ010000001.1"/>
</dbReference>
<reference evidence="2 3" key="1">
    <citation type="submission" date="2023-08" db="EMBL/GenBank/DDBJ databases">
        <authorList>
            <person name="Park J.-S."/>
        </authorList>
    </citation>
    <scope>NUCLEOTIDE SEQUENCE [LARGE SCALE GENOMIC DNA]</scope>
    <source>
        <strain evidence="2 3">2205BS29-5</strain>
    </source>
</reference>